<accession>A0ABM0MV04</accession>
<evidence type="ECO:0000259" key="2">
    <source>
        <dbReference type="PROSITE" id="PS50994"/>
    </source>
</evidence>
<feature type="region of interest" description="Disordered" evidence="1">
    <location>
        <begin position="268"/>
        <end position="291"/>
    </location>
</feature>
<dbReference type="RefSeq" id="XP_006823845.1">
    <property type="nucleotide sequence ID" value="XM_006823782.1"/>
</dbReference>
<dbReference type="Gene3D" id="3.30.420.10">
    <property type="entry name" value="Ribonuclease H-like superfamily/Ribonuclease H"/>
    <property type="match status" value="1"/>
</dbReference>
<dbReference type="SUPFAM" id="SSF53098">
    <property type="entry name" value="Ribonuclease H-like"/>
    <property type="match status" value="1"/>
</dbReference>
<dbReference type="PANTHER" id="PTHR37984:SF15">
    <property type="entry name" value="INTEGRASE CATALYTIC DOMAIN-CONTAINING PROTEIN"/>
    <property type="match status" value="1"/>
</dbReference>
<dbReference type="InterPro" id="IPR001584">
    <property type="entry name" value="Integrase_cat-core"/>
</dbReference>
<sequence length="291" mass="33582">MQLADKTVGRLWYYWYSTHPPTNHQLMKETKSVRKLLRNWKRIHEEDGVLYCVVYDAGNKIKQLILPSMLKEKVLNAVHDQVGHQGAEKTTALVRSRCYWPSMLTEVAACCKSCQRCTIAKAGKRLHPTMGSLVASRPLEILAMDFTFLEPSSNGTENVLVMTDMFTKFTQAIPTKDQKAITVARVLVRDWFTRFGVPQRIHSDQGRNFESKMIQELCKIHGDDIYHSPRAHKRWQMGLNVITEKPTRCEIRHHKCIEFDIRDNTVYSTPRTRQTPTPSVFRAKDYGGSID</sequence>
<dbReference type="Proteomes" id="UP000694865">
    <property type="component" value="Unplaced"/>
</dbReference>
<dbReference type="GeneID" id="102809436"/>
<feature type="compositionally biased region" description="Low complexity" evidence="1">
    <location>
        <begin position="269"/>
        <end position="278"/>
    </location>
</feature>
<organism evidence="3 4">
    <name type="scientific">Saccoglossus kowalevskii</name>
    <name type="common">Acorn worm</name>
    <dbReference type="NCBI Taxonomy" id="10224"/>
    <lineage>
        <taxon>Eukaryota</taxon>
        <taxon>Metazoa</taxon>
        <taxon>Hemichordata</taxon>
        <taxon>Enteropneusta</taxon>
        <taxon>Harrimaniidae</taxon>
        <taxon>Saccoglossus</taxon>
    </lineage>
</organism>
<dbReference type="InterPro" id="IPR036397">
    <property type="entry name" value="RNaseH_sf"/>
</dbReference>
<evidence type="ECO:0000313" key="3">
    <source>
        <dbReference type="Proteomes" id="UP000694865"/>
    </source>
</evidence>
<protein>
    <submittedName>
        <fullName evidence="4">Gypsy retrotransposon integrase-like protein 1-like</fullName>
    </submittedName>
</protein>
<proteinExistence type="predicted"/>
<dbReference type="PANTHER" id="PTHR37984">
    <property type="entry name" value="PROTEIN CBG26694"/>
    <property type="match status" value="1"/>
</dbReference>
<feature type="domain" description="Integrase catalytic" evidence="2">
    <location>
        <begin position="134"/>
        <end position="222"/>
    </location>
</feature>
<reference evidence="4" key="1">
    <citation type="submission" date="2025-08" db="UniProtKB">
        <authorList>
            <consortium name="RefSeq"/>
        </authorList>
    </citation>
    <scope>IDENTIFICATION</scope>
    <source>
        <tissue evidence="4">Testes</tissue>
    </source>
</reference>
<name>A0ABM0MV04_SACKO</name>
<keyword evidence="3" id="KW-1185">Reference proteome</keyword>
<evidence type="ECO:0000313" key="4">
    <source>
        <dbReference type="RefSeq" id="XP_006823845.1"/>
    </source>
</evidence>
<dbReference type="Gene3D" id="1.10.340.70">
    <property type="match status" value="1"/>
</dbReference>
<gene>
    <name evidence="4" type="primary">LOC102809436</name>
</gene>
<dbReference type="Pfam" id="PF00665">
    <property type="entry name" value="rve"/>
    <property type="match status" value="1"/>
</dbReference>
<dbReference type="InterPro" id="IPR041588">
    <property type="entry name" value="Integrase_H2C2"/>
</dbReference>
<dbReference type="PROSITE" id="PS50994">
    <property type="entry name" value="INTEGRASE"/>
    <property type="match status" value="1"/>
</dbReference>
<dbReference type="InterPro" id="IPR012337">
    <property type="entry name" value="RNaseH-like_sf"/>
</dbReference>
<dbReference type="InterPro" id="IPR050951">
    <property type="entry name" value="Retrovirus_Pol_polyprotein"/>
</dbReference>
<evidence type="ECO:0000256" key="1">
    <source>
        <dbReference type="SAM" id="MobiDB-lite"/>
    </source>
</evidence>
<dbReference type="Pfam" id="PF17921">
    <property type="entry name" value="Integrase_H2C2"/>
    <property type="match status" value="1"/>
</dbReference>